<dbReference type="NCBIfam" id="NF009589">
    <property type="entry name" value="PRK13030.1"/>
    <property type="match status" value="1"/>
</dbReference>
<dbReference type="RefSeq" id="WP_107940452.1">
    <property type="nucleotide sequence ID" value="NZ_QANS01000004.1"/>
</dbReference>
<gene>
    <name evidence="5" type="ORF">CJD38_11185</name>
</gene>
<feature type="domain" description="DUF6537" evidence="4">
    <location>
        <begin position="972"/>
        <end position="1169"/>
    </location>
</feature>
<organism evidence="5 6">
    <name type="scientific">Stenotrophobium rhamnosiphilum</name>
    <dbReference type="NCBI Taxonomy" id="2029166"/>
    <lineage>
        <taxon>Bacteria</taxon>
        <taxon>Pseudomonadati</taxon>
        <taxon>Pseudomonadota</taxon>
        <taxon>Gammaproteobacteria</taxon>
        <taxon>Nevskiales</taxon>
        <taxon>Nevskiaceae</taxon>
        <taxon>Stenotrophobium</taxon>
    </lineage>
</organism>
<dbReference type="GO" id="GO:0030976">
    <property type="term" value="F:thiamine pyrophosphate binding"/>
    <property type="evidence" value="ECO:0007669"/>
    <property type="project" value="InterPro"/>
</dbReference>
<dbReference type="InterPro" id="IPR019752">
    <property type="entry name" value="Pyrv/ketoisovalerate_OxRed_cat"/>
</dbReference>
<dbReference type="InterPro" id="IPR029061">
    <property type="entry name" value="THDP-binding"/>
</dbReference>
<dbReference type="Pfam" id="PF20169">
    <property type="entry name" value="DUF6537"/>
    <property type="match status" value="1"/>
</dbReference>
<feature type="domain" description="Pyruvate/ketoisovalerate oxidoreductase catalytic" evidence="2">
    <location>
        <begin position="757"/>
        <end position="943"/>
    </location>
</feature>
<dbReference type="PANTHER" id="PTHR48084:SF3">
    <property type="entry name" value="SUBUNIT OF PYRUVATE:FLAVODOXIN OXIDOREDUCTASE"/>
    <property type="match status" value="1"/>
</dbReference>
<dbReference type="NCBIfam" id="NF009588">
    <property type="entry name" value="PRK13029.1"/>
    <property type="match status" value="1"/>
</dbReference>
<dbReference type="GO" id="GO:0045333">
    <property type="term" value="P:cellular respiration"/>
    <property type="evidence" value="ECO:0007669"/>
    <property type="project" value="UniProtKB-ARBA"/>
</dbReference>
<evidence type="ECO:0000313" key="6">
    <source>
        <dbReference type="Proteomes" id="UP000244248"/>
    </source>
</evidence>
<dbReference type="GO" id="GO:0044281">
    <property type="term" value="P:small molecule metabolic process"/>
    <property type="evidence" value="ECO:0007669"/>
    <property type="project" value="UniProtKB-ARBA"/>
</dbReference>
<dbReference type="InterPro" id="IPR051457">
    <property type="entry name" value="2-oxoacid:Fd_oxidoreductase"/>
</dbReference>
<evidence type="ECO:0000256" key="1">
    <source>
        <dbReference type="ARBA" id="ARBA00023002"/>
    </source>
</evidence>
<dbReference type="PANTHER" id="PTHR48084">
    <property type="entry name" value="2-OXOGLUTARATE OXIDOREDUCTASE SUBUNIT KORB-RELATED"/>
    <property type="match status" value="1"/>
</dbReference>
<dbReference type="SUPFAM" id="SSF52518">
    <property type="entry name" value="Thiamin diphosphate-binding fold (THDP-binding)"/>
    <property type="match status" value="2"/>
</dbReference>
<dbReference type="InterPro" id="IPR046667">
    <property type="entry name" value="DUF6537"/>
</dbReference>
<dbReference type="InterPro" id="IPR002869">
    <property type="entry name" value="Pyrv_flavodox_OxRed_cen"/>
</dbReference>
<name>A0A2T5ME80_9GAMM</name>
<evidence type="ECO:0000313" key="5">
    <source>
        <dbReference type="EMBL" id="PTU30867.1"/>
    </source>
</evidence>
<sequence>MNKPANVEELAELKAVTLNDKYTVSDQSVYMSGTQALIRLLMLQRDRDQKAGLNTGGFVSGYRGSPLGGVDQALWKAEKLLKGRNIHFNAGLNEELAATSVWGTQHVGMFPGATVDGVFSLWYGKGPGVDRSLDALKHGNAAGTAKNGGVLVLAGDDHSAKSSSLPHQSDHVFQAAGIPVFFPSSVQEILDLGIHAWAMSRYSGVWVAMKCISDVVESSASVIADADRVQIKLPTDFTLPEGGVSIRWPDPPLAQEARLLDHKLYAALAYVRANKLNYNVIDPPNARIGVIASGKAYLDTMQALTDLGLDHDACMNIGLRLHKVSVIWPLEATIARDFATGLQEILVVEEKRQLIEYALKEELYSWRDDVRPKVIGKFDERNGGEYALPQGKWLLPIKSELSPAQIAKAIASRLLRLEIPDEIRQRIEARLRAIEGVEQALAEVKAPDTRLPYYCSGCPHNTSTHVPEGSRAMAGIGCHYMAMWMPERRTGPFTQMGGEGTTWIGQAPFTTEKHVFANLGDGTYFHSGILAIRASVAAGVNITYKILFNDAVAMTGGQPVDGTLTVPQIVAQMLAERVKKVIVVSDEPEKYSPSDAEPIPAGIEIRHRDLLEDTQKELRDTEGCTIIVYDQTCAAEKRRRRKIIVDEKPLFPDPPKRLFINDAVCEGCGDCSTQSSCLSIEPVETELGRKRIINQSTCNKDYSCVKGFCPSFVTVKGGKLRKASNASSKTELIIPELPLPILPSLAKGYDILITGVGGSGVVTVGQLIGMAAHLEGRGISTLDMTGVAQKGGAVLSHIKLGLKPEDMTAARIGLGNAKVIIGCDIIVTAGEEALSKTTVGNTYAVVNSTVTPTADFIRQRDWSYPVDSAKSVIDAAVGAGNAEYVDAGSLAQRLVGDSIAANPLMLGYAWQKGWIPLSLKAMMRAIELNAVAVKQNIRAFEWGRYAAHDIAGLKKLLSPTSVVQFQKRKLLSDTIAHRVSHLTAYADANYANRYTALVQKVGAAESRVSDKTRLAEAVAHNYSKLLSYKDEYEVARLYSDPEFKRKLASAFEGDFEVEFNLAPPLLSKRNSKGELIKKTFGPWMASAFKILARFKFLRGTALDIFGMTAERRMERGLIKRYEETMDEVTSNLTAATLDLAIQLASLPQDIRGYGHIKERSVEKTDLRWTQLLKDFRNPPVANDPQRLTLVTNALKR</sequence>
<dbReference type="Gene3D" id="3.40.920.10">
    <property type="entry name" value="Pyruvate-ferredoxin oxidoreductase, PFOR, domain III"/>
    <property type="match status" value="1"/>
</dbReference>
<dbReference type="Pfam" id="PF02775">
    <property type="entry name" value="TPP_enzyme_C"/>
    <property type="match status" value="1"/>
</dbReference>
<dbReference type="SUPFAM" id="SSF53323">
    <property type="entry name" value="Pyruvate-ferredoxin oxidoreductase, PFOR, domain III"/>
    <property type="match status" value="1"/>
</dbReference>
<evidence type="ECO:0000259" key="4">
    <source>
        <dbReference type="Pfam" id="PF20169"/>
    </source>
</evidence>
<reference evidence="5 6" key="1">
    <citation type="submission" date="2018-04" db="EMBL/GenBank/DDBJ databases">
        <title>Novel species isolated from glacier.</title>
        <authorList>
            <person name="Liu Q."/>
            <person name="Xin Y.-H."/>
        </authorList>
    </citation>
    <scope>NUCLEOTIDE SEQUENCE [LARGE SCALE GENOMIC DNA]</scope>
    <source>
        <strain evidence="5 6">GT1R17</strain>
    </source>
</reference>
<keyword evidence="5" id="KW-0670">Pyruvate</keyword>
<dbReference type="AlphaFoldDB" id="A0A2T5ME80"/>
<protein>
    <submittedName>
        <fullName evidence="5">Indolepyruvate ferredoxin oxidoreductase family protein</fullName>
    </submittedName>
</protein>
<evidence type="ECO:0000259" key="2">
    <source>
        <dbReference type="Pfam" id="PF01558"/>
    </source>
</evidence>
<comment type="caution">
    <text evidence="5">The sequence shown here is derived from an EMBL/GenBank/DDBJ whole genome shotgun (WGS) entry which is preliminary data.</text>
</comment>
<dbReference type="EMBL" id="QANS01000004">
    <property type="protein sequence ID" value="PTU30867.1"/>
    <property type="molecule type" value="Genomic_DNA"/>
</dbReference>
<dbReference type="GO" id="GO:0016625">
    <property type="term" value="F:oxidoreductase activity, acting on the aldehyde or oxo group of donors, iron-sulfur protein as acceptor"/>
    <property type="evidence" value="ECO:0007669"/>
    <property type="project" value="UniProtKB-ARBA"/>
</dbReference>
<dbReference type="CDD" id="cd02008">
    <property type="entry name" value="TPP_IOR_alpha"/>
    <property type="match status" value="1"/>
</dbReference>
<evidence type="ECO:0000259" key="3">
    <source>
        <dbReference type="Pfam" id="PF02775"/>
    </source>
</evidence>
<accession>A0A2T5ME80</accession>
<feature type="domain" description="Thiamine pyrophosphate enzyme TPP-binding" evidence="3">
    <location>
        <begin position="475"/>
        <end position="560"/>
    </location>
</feature>
<proteinExistence type="predicted"/>
<dbReference type="InterPro" id="IPR002880">
    <property type="entry name" value="Pyrv_Fd/Flavodoxin_OxRdtase_N"/>
</dbReference>
<keyword evidence="6" id="KW-1185">Reference proteome</keyword>
<dbReference type="Pfam" id="PF01558">
    <property type="entry name" value="POR"/>
    <property type="match status" value="1"/>
</dbReference>
<dbReference type="InterPro" id="IPR011766">
    <property type="entry name" value="TPP_enzyme_TPP-bd"/>
</dbReference>
<dbReference type="Gene3D" id="3.40.50.970">
    <property type="match status" value="1"/>
</dbReference>
<dbReference type="Proteomes" id="UP000244248">
    <property type="component" value="Unassembled WGS sequence"/>
</dbReference>
<dbReference type="CDD" id="cd07034">
    <property type="entry name" value="TPP_PYR_PFOR_IOR-alpha_like"/>
    <property type="match status" value="1"/>
</dbReference>
<dbReference type="OrthoDB" id="9803617at2"/>
<keyword evidence="1" id="KW-0560">Oxidoreductase</keyword>